<organism evidence="1 2">
    <name type="scientific">Clostridium felsineum</name>
    <dbReference type="NCBI Taxonomy" id="36839"/>
    <lineage>
        <taxon>Bacteria</taxon>
        <taxon>Bacillati</taxon>
        <taxon>Bacillota</taxon>
        <taxon>Clostridia</taxon>
        <taxon>Eubacteriales</taxon>
        <taxon>Clostridiaceae</taxon>
        <taxon>Clostridium</taxon>
    </lineage>
</organism>
<proteinExistence type="predicted"/>
<evidence type="ECO:0000313" key="1">
    <source>
        <dbReference type="EMBL" id="URZ11821.1"/>
    </source>
</evidence>
<accession>A0A1S8L4I7</accession>
<evidence type="ECO:0000313" key="2">
    <source>
        <dbReference type="Proteomes" id="UP000190951"/>
    </source>
</evidence>
<protein>
    <submittedName>
        <fullName evidence="1">Uncharacterized protein</fullName>
    </submittedName>
</protein>
<dbReference type="STRING" id="84029.CROST_24470"/>
<sequence>MSKLKDYTTIELIEEIAKRQDYANIYTVEENEPYYVLMPSMNKNSINKGKATIIEINGELK</sequence>
<dbReference type="AlphaFoldDB" id="A0A1S8L4I7"/>
<dbReference type="KEGG" id="crw:CROST_025380"/>
<gene>
    <name evidence="1" type="ORF">CROST_025380</name>
</gene>
<dbReference type="Proteomes" id="UP000190951">
    <property type="component" value="Chromosome"/>
</dbReference>
<reference evidence="1 2" key="1">
    <citation type="submission" date="2022-04" db="EMBL/GenBank/DDBJ databases">
        <title>Genome sequence of C. roseum typestrain.</title>
        <authorList>
            <person name="Poehlein A."/>
            <person name="Schoch T."/>
            <person name="Duerre P."/>
            <person name="Daniel R."/>
        </authorList>
    </citation>
    <scope>NUCLEOTIDE SEQUENCE [LARGE SCALE GENOMIC DNA]</scope>
    <source>
        <strain evidence="1 2">DSM 7320</strain>
    </source>
</reference>
<name>A0A1S8L4I7_9CLOT</name>
<dbReference type="RefSeq" id="WP_077834432.1">
    <property type="nucleotide sequence ID" value="NZ_CP096983.1"/>
</dbReference>
<keyword evidence="2" id="KW-1185">Reference proteome</keyword>
<dbReference type="EMBL" id="CP096983">
    <property type="protein sequence ID" value="URZ11821.1"/>
    <property type="molecule type" value="Genomic_DNA"/>
</dbReference>